<gene>
    <name evidence="1" type="ORF">OFLC_LOCUS15866</name>
</gene>
<dbReference type="Gene3D" id="2.10.25.10">
    <property type="entry name" value="Laminin"/>
    <property type="match status" value="1"/>
</dbReference>
<evidence type="ECO:0000313" key="3">
    <source>
        <dbReference type="WBParaSite" id="OFLC_0001587901-mRNA-1"/>
    </source>
</evidence>
<keyword evidence="2" id="KW-1185">Reference proteome</keyword>
<organism evidence="3">
    <name type="scientific">Onchocerca flexuosa</name>
    <dbReference type="NCBI Taxonomy" id="387005"/>
    <lineage>
        <taxon>Eukaryota</taxon>
        <taxon>Metazoa</taxon>
        <taxon>Ecdysozoa</taxon>
        <taxon>Nematoda</taxon>
        <taxon>Chromadorea</taxon>
        <taxon>Rhabditida</taxon>
        <taxon>Spirurina</taxon>
        <taxon>Spiruromorpha</taxon>
        <taxon>Filarioidea</taxon>
        <taxon>Onchocercidae</taxon>
        <taxon>Onchocerca</taxon>
    </lineage>
</organism>
<dbReference type="EMBL" id="UZAJ01043094">
    <property type="protein sequence ID" value="VDP24413.1"/>
    <property type="molecule type" value="Genomic_DNA"/>
</dbReference>
<proteinExistence type="predicted"/>
<dbReference type="STRING" id="387005.A0A183I804"/>
<name>A0A183I804_9BILA</name>
<dbReference type="AlphaFoldDB" id="A0A183I804"/>
<protein>
    <submittedName>
        <fullName evidence="3">CC domain-containing protein</fullName>
    </submittedName>
</protein>
<reference evidence="1 2" key="2">
    <citation type="submission" date="2018-11" db="EMBL/GenBank/DDBJ databases">
        <authorList>
            <consortium name="Pathogen Informatics"/>
        </authorList>
    </citation>
    <scope>NUCLEOTIDE SEQUENCE [LARGE SCALE GENOMIC DNA]</scope>
</reference>
<sequence length="70" mass="7769">GPCYTGCNPPGCYCSAYHGYRKNYIGNCIPINRCPIGNYPSASKDFIQPTFFVTDQNITEDSTKFGNVTF</sequence>
<dbReference type="WBParaSite" id="OFLC_0001587901-mRNA-1">
    <property type="protein sequence ID" value="OFLC_0001587901-mRNA-1"/>
    <property type="gene ID" value="OFLC_0001587901"/>
</dbReference>
<reference evidence="3" key="1">
    <citation type="submission" date="2016-06" db="UniProtKB">
        <authorList>
            <consortium name="WormBaseParasite"/>
        </authorList>
    </citation>
    <scope>IDENTIFICATION</scope>
</reference>
<evidence type="ECO:0000313" key="2">
    <source>
        <dbReference type="Proteomes" id="UP000267606"/>
    </source>
</evidence>
<dbReference type="Proteomes" id="UP000267606">
    <property type="component" value="Unassembled WGS sequence"/>
</dbReference>
<evidence type="ECO:0000313" key="1">
    <source>
        <dbReference type="EMBL" id="VDP24413.1"/>
    </source>
</evidence>
<accession>A0A183I804</accession>